<dbReference type="WBParaSite" id="Csp11.Scaffold629.g13919.t1">
    <property type="protein sequence ID" value="Csp11.Scaffold629.g13919.t1"/>
    <property type="gene ID" value="Csp11.Scaffold629.g13919"/>
</dbReference>
<dbReference type="GO" id="GO:0005524">
    <property type="term" value="F:ATP binding"/>
    <property type="evidence" value="ECO:0007669"/>
    <property type="project" value="UniProtKB-KW"/>
</dbReference>
<sequence length="1056" mass="119747">MSTELEKNVFTEHYTEVKPKKPEKSEKSEVLLSHVRQQLKRYKHQDAIDFAEHTRYYPQFVNENNQKLQKNKDYSIQTFQGESGIRAYYRVVLERPGKYVLSACHVNVHGHHRGDLRFIEVNDRTVTRGTEEYSVIGKLFLGDTVVVKELARLRPSSNQDVFDTTIDQNCVWMASKITVLTRNYLSRCKFSMLDVGAVVEEQNELMSTVANYDNLKPGKLYYADAFVPNKMVTHFTEDYPEEKYNELVLLCSKIHQPPNPQGTIFQVYQADDLTEIFDIGTSAFKKASRHGNQPTDIVETCVLMGYAAANSVGYGRLDTREFPIENPRRFGRTLQFHIDNPADKPTDGKWGVGNRIQIDGRTGESCAVIETVLAAQRSLKITARLSKDVHNKIKFDEGLHIVSQREPLDLQILKKGFFKQLPSETNARRIIEALYGGLTIRKKPVMGRSFTYPGKSPLKLNKYQAEYVEMLMEKTNPIIVGSSPFGCGKSMTIVTAAYEISKRDEAQQQLLITQSNFASVNLVEIASKIEDFRFVRYISEKNSKEMADDCLTDYDLPVLMKAVFEEWATHLTPTMLEQKHKFNILKYLLNNKIVQPVDLQGEALRAHNQLKKGNHSVFGCTQAFFALYRPHAIMVTADSLQTLLSYDVLKKKLVTSIQIDEASQLPEYTFIGLLTLFPNANYGLIGDIQQLPPYCETGLDGRLKDFGVGNTMERAVGDELFPQAMLREVYRCHPRTTELLSELFYKGKLISGVSEDSRSQYMLSRPDFWPNWRFPVMVVNNKVRGQRMGTSCGNKEEKEIVKKLVDILTAEYGNYQLDESEIGVISFYKAQTSVLMDALRCRQVKCGTVDSFQGTEREVIILCCTNEQISEFMQMGNRLNVAMSRAKQVTIIVGNMDGLRKAKYWGTIVEKAKKNGCVMEAISILNAPVSQTKRNRPQTQEKPRVAPKITLPNISESDALSRKMSEVRVSNSSARGPRPSTLARSASMYTTQQPTTTRTQHTATRPTVDPLGRIQQSNPYASGYSTYSPPRTTVTAPPTPRKEESLLTKICSFFGF</sequence>
<reference evidence="8" key="1">
    <citation type="submission" date="2016-11" db="UniProtKB">
        <authorList>
            <consortium name="WormBaseParasite"/>
        </authorList>
    </citation>
    <scope>IDENTIFICATION</scope>
</reference>
<accession>A0A1I7U1J2</accession>
<dbReference type="CDD" id="cd18808">
    <property type="entry name" value="SF1_C_Upf1"/>
    <property type="match status" value="1"/>
</dbReference>
<dbReference type="GO" id="GO:0043139">
    <property type="term" value="F:5'-3' DNA helicase activity"/>
    <property type="evidence" value="ECO:0007669"/>
    <property type="project" value="TreeGrafter"/>
</dbReference>
<proteinExistence type="predicted"/>
<feature type="domain" description="DNA2/NAM7 helicase-like C-terminal" evidence="6">
    <location>
        <begin position="713"/>
        <end position="896"/>
    </location>
</feature>
<dbReference type="SUPFAM" id="SSF52540">
    <property type="entry name" value="P-loop containing nucleoside triphosphate hydrolases"/>
    <property type="match status" value="1"/>
</dbReference>
<feature type="compositionally biased region" description="Low complexity" evidence="5">
    <location>
        <begin position="990"/>
        <end position="1007"/>
    </location>
</feature>
<dbReference type="InterPro" id="IPR047187">
    <property type="entry name" value="SF1_C_Upf1"/>
</dbReference>
<dbReference type="STRING" id="1561998.A0A1I7U1J2"/>
<keyword evidence="7" id="KW-1185">Reference proteome</keyword>
<dbReference type="InterPro" id="IPR041679">
    <property type="entry name" value="DNA2/NAM7-like_C"/>
</dbReference>
<dbReference type="GO" id="GO:0016787">
    <property type="term" value="F:hydrolase activity"/>
    <property type="evidence" value="ECO:0007669"/>
    <property type="project" value="UniProtKB-KW"/>
</dbReference>
<dbReference type="InterPro" id="IPR027417">
    <property type="entry name" value="P-loop_NTPase"/>
</dbReference>
<name>A0A1I7U1J2_9PELO</name>
<keyword evidence="4" id="KW-0067">ATP-binding</keyword>
<evidence type="ECO:0000256" key="1">
    <source>
        <dbReference type="ARBA" id="ARBA00022741"/>
    </source>
</evidence>
<evidence type="ECO:0000256" key="5">
    <source>
        <dbReference type="SAM" id="MobiDB-lite"/>
    </source>
</evidence>
<protein>
    <submittedName>
        <fullName evidence="8">AAA_12 domain-containing protein</fullName>
    </submittedName>
</protein>
<feature type="compositionally biased region" description="Polar residues" evidence="5">
    <location>
        <begin position="1014"/>
        <end position="1028"/>
    </location>
</feature>
<keyword evidence="2" id="KW-0378">Hydrolase</keyword>
<organism evidence="7 8">
    <name type="scientific">Caenorhabditis tropicalis</name>
    <dbReference type="NCBI Taxonomy" id="1561998"/>
    <lineage>
        <taxon>Eukaryota</taxon>
        <taxon>Metazoa</taxon>
        <taxon>Ecdysozoa</taxon>
        <taxon>Nematoda</taxon>
        <taxon>Chromadorea</taxon>
        <taxon>Rhabditida</taxon>
        <taxon>Rhabditina</taxon>
        <taxon>Rhabditomorpha</taxon>
        <taxon>Rhabditoidea</taxon>
        <taxon>Rhabditidae</taxon>
        <taxon>Peloderinae</taxon>
        <taxon>Caenorhabditis</taxon>
    </lineage>
</organism>
<dbReference type="Pfam" id="PF13087">
    <property type="entry name" value="AAA_12"/>
    <property type="match status" value="1"/>
</dbReference>
<keyword evidence="1" id="KW-0547">Nucleotide-binding</keyword>
<keyword evidence="3" id="KW-0347">Helicase</keyword>
<evidence type="ECO:0000313" key="8">
    <source>
        <dbReference type="WBParaSite" id="Csp11.Scaffold629.g13919.t1"/>
    </source>
</evidence>
<evidence type="ECO:0000259" key="6">
    <source>
        <dbReference type="Pfam" id="PF13087"/>
    </source>
</evidence>
<dbReference type="FunFam" id="3.40.50.300:FF:002131">
    <property type="entry name" value="Uncharacterized ATP-dependent helicase C05C10.2"/>
    <property type="match status" value="1"/>
</dbReference>
<dbReference type="PANTHER" id="PTHR43788">
    <property type="entry name" value="DNA2/NAM7 HELICASE FAMILY MEMBER"/>
    <property type="match status" value="1"/>
</dbReference>
<evidence type="ECO:0000256" key="4">
    <source>
        <dbReference type="ARBA" id="ARBA00022840"/>
    </source>
</evidence>
<feature type="region of interest" description="Disordered" evidence="5">
    <location>
        <begin position="953"/>
        <end position="1042"/>
    </location>
</feature>
<evidence type="ECO:0000256" key="3">
    <source>
        <dbReference type="ARBA" id="ARBA00022806"/>
    </source>
</evidence>
<dbReference type="InterPro" id="IPR050534">
    <property type="entry name" value="Coronavir_polyprotein_1ab"/>
</dbReference>
<evidence type="ECO:0000256" key="2">
    <source>
        <dbReference type="ARBA" id="ARBA00022801"/>
    </source>
</evidence>
<dbReference type="eggNOG" id="KOG1801">
    <property type="taxonomic scope" value="Eukaryota"/>
</dbReference>
<dbReference type="Gene3D" id="3.40.50.300">
    <property type="entry name" value="P-loop containing nucleotide triphosphate hydrolases"/>
    <property type="match status" value="2"/>
</dbReference>
<dbReference type="AlphaFoldDB" id="A0A1I7U1J2"/>
<evidence type="ECO:0000313" key="7">
    <source>
        <dbReference type="Proteomes" id="UP000095282"/>
    </source>
</evidence>
<dbReference type="Proteomes" id="UP000095282">
    <property type="component" value="Unplaced"/>
</dbReference>
<dbReference type="PANTHER" id="PTHR43788:SF16">
    <property type="entry name" value="HELICASE WITH ZINC FINGER 2"/>
    <property type="match status" value="1"/>
</dbReference>